<evidence type="ECO:0000313" key="2">
    <source>
        <dbReference type="EMBL" id="KGN98210.1"/>
    </source>
</evidence>
<dbReference type="STRING" id="266762.HQ36_04720"/>
<accession>A0A0A2G754</accession>
<proteinExistence type="predicted"/>
<dbReference type="EMBL" id="JQZW01000008">
    <property type="protein sequence ID" value="KGN98210.1"/>
    <property type="molecule type" value="Genomic_DNA"/>
</dbReference>
<dbReference type="OrthoDB" id="9885921at2"/>
<dbReference type="InterPro" id="IPR025348">
    <property type="entry name" value="DUF4252"/>
</dbReference>
<dbReference type="AlphaFoldDB" id="A0A0A2G754"/>
<comment type="caution">
    <text evidence="2">The sequence shown here is derived from an EMBL/GenBank/DDBJ whole genome shotgun (WGS) entry which is preliminary data.</text>
</comment>
<feature type="signal peptide" evidence="1">
    <location>
        <begin position="1"/>
        <end position="26"/>
    </location>
</feature>
<gene>
    <name evidence="2" type="ORF">HQ36_04720</name>
</gene>
<keyword evidence="3" id="KW-1185">Reference proteome</keyword>
<organism evidence="2 3">
    <name type="scientific">Porphyromonas gingivicanis</name>
    <dbReference type="NCBI Taxonomy" id="266762"/>
    <lineage>
        <taxon>Bacteria</taxon>
        <taxon>Pseudomonadati</taxon>
        <taxon>Bacteroidota</taxon>
        <taxon>Bacteroidia</taxon>
        <taxon>Bacteroidales</taxon>
        <taxon>Porphyromonadaceae</taxon>
        <taxon>Porphyromonas</taxon>
    </lineage>
</organism>
<keyword evidence="1" id="KW-0732">Signal</keyword>
<evidence type="ECO:0008006" key="4">
    <source>
        <dbReference type="Google" id="ProtNLM"/>
    </source>
</evidence>
<sequence>MNSPRLIIASILATLLTLFASNQLLAQDNKDIDFDRLMQTDGITVVYLSPSMLSQSTLRIGSKDGGSPSLQGLIQSISSVYIFTASDTQNISLIRSMFAPILKPSQKQYEQLFFVKEGQRTMRFVAKMKGNEAHDLYLLVDEPEEYVAISFIGHFTRKQIEAAMQATETPNRGQGKKGKRAN</sequence>
<evidence type="ECO:0000256" key="1">
    <source>
        <dbReference type="SAM" id="SignalP"/>
    </source>
</evidence>
<dbReference type="Proteomes" id="UP000030134">
    <property type="component" value="Unassembled WGS sequence"/>
</dbReference>
<feature type="chain" id="PRO_5001999024" description="DUF4252 domain-containing protein" evidence="1">
    <location>
        <begin position="27"/>
        <end position="182"/>
    </location>
</feature>
<protein>
    <recommendedName>
        <fullName evidence="4">DUF4252 domain-containing protein</fullName>
    </recommendedName>
</protein>
<dbReference type="Pfam" id="PF14060">
    <property type="entry name" value="DUF4252"/>
    <property type="match status" value="1"/>
</dbReference>
<reference evidence="2 3" key="1">
    <citation type="submission" date="2014-08" db="EMBL/GenBank/DDBJ databases">
        <title>Porphyromonas gingivicanis strain:COT-022_OH1391 Genome sequencing.</title>
        <authorList>
            <person name="Wallis C."/>
            <person name="Deusch O."/>
            <person name="O'Flynn C."/>
            <person name="Davis I."/>
            <person name="Jospin G."/>
            <person name="Darling A.E."/>
            <person name="Coil D.A."/>
            <person name="Alexiev A."/>
            <person name="Horsfall A."/>
            <person name="Kirkwood N."/>
            <person name="Harris S."/>
            <person name="Eisen J.A."/>
        </authorList>
    </citation>
    <scope>NUCLEOTIDE SEQUENCE [LARGE SCALE GENOMIC DNA]</scope>
    <source>
        <strain evidence="3">COT-022 OH1391</strain>
    </source>
</reference>
<dbReference type="RefSeq" id="WP_025842313.1">
    <property type="nucleotide sequence ID" value="NZ_JQZW01000008.1"/>
</dbReference>
<dbReference type="eggNOG" id="ENOG50333MR">
    <property type="taxonomic scope" value="Bacteria"/>
</dbReference>
<name>A0A0A2G754_9PORP</name>
<evidence type="ECO:0000313" key="3">
    <source>
        <dbReference type="Proteomes" id="UP000030134"/>
    </source>
</evidence>